<dbReference type="PANTHER" id="PTHR46098:SF1">
    <property type="entry name" value="TRNA (CYTOSINE(38)-C(5))-METHYLTRANSFERASE"/>
    <property type="match status" value="1"/>
</dbReference>
<dbReference type="SUPFAM" id="SSF53335">
    <property type="entry name" value="S-adenosyl-L-methionine-dependent methyltransferases"/>
    <property type="match status" value="1"/>
</dbReference>
<dbReference type="Gene3D" id="3.40.50.150">
    <property type="entry name" value="Vaccinia Virus protein VP39"/>
    <property type="match status" value="1"/>
</dbReference>
<dbReference type="InterPro" id="IPR050750">
    <property type="entry name" value="C5-MTase"/>
</dbReference>
<keyword evidence="1 4" id="KW-0489">Methyltransferase</keyword>
<evidence type="ECO:0000313" key="7">
    <source>
        <dbReference type="Proteomes" id="UP000515135"/>
    </source>
</evidence>
<dbReference type="Proteomes" id="UP000515135">
    <property type="component" value="Unplaced"/>
</dbReference>
<dbReference type="PANTHER" id="PTHR46098">
    <property type="entry name" value="TRNA (CYTOSINE(38)-C(5))-METHYLTRANSFERASE"/>
    <property type="match status" value="1"/>
</dbReference>
<evidence type="ECO:0000256" key="5">
    <source>
        <dbReference type="RuleBase" id="RU000416"/>
    </source>
</evidence>
<dbReference type="PROSITE" id="PS51679">
    <property type="entry name" value="SAM_MT_C5"/>
    <property type="match status" value="1"/>
</dbReference>
<dbReference type="GeneID" id="109481640"/>
<gene>
    <name evidence="8 9" type="primary">LOC109481640</name>
</gene>
<dbReference type="InterPro" id="IPR029063">
    <property type="entry name" value="SAM-dependent_MTases_sf"/>
</dbReference>
<dbReference type="NCBIfam" id="TIGR00675">
    <property type="entry name" value="dcm"/>
    <property type="match status" value="1"/>
</dbReference>
<reference evidence="8 9" key="1">
    <citation type="submission" date="2025-04" db="UniProtKB">
        <authorList>
            <consortium name="RefSeq"/>
        </authorList>
    </citation>
    <scope>IDENTIFICATION</scope>
    <source>
        <tissue evidence="8 9">Gonad</tissue>
    </source>
</reference>
<sequence length="387" mass="44046">MHSEVDQARPLRVVEFYSGVGGMHYAILESKVPATVVAALDINTTANAVYRHNFPHINLLQRDITGIKLPEFELWNADVFMMSPPCQPFTRVGLKGDTADPRTKSFLYILDILHRMSNPPNHILLENVKGFETSETRNNLITTLEECGYSYQEFLLSPNQFGIPNSRLRYFLLAKRKPLTFAFEQQSEMMTEMPSNSLIGSATPANQSSPSTEAANETASQNSQEIPCPYSIFDPEDRDTANCRDISEFLATHSKEEEEQLLLPDKLLDRYWKVLDIVTPSSRRSCCFTKAYGHYTEGTGSVLFSQRDVDAKEIFRKVAKSEDQSERLDLLHQLKMRFFSPREVASLHCFPPEFTFPEATTTKQRYRVLGNSLNAHVVAELFKLLVK</sequence>
<accession>A0A6P4ZSH7</accession>
<dbReference type="Pfam" id="PF00145">
    <property type="entry name" value="DNA_methylase"/>
    <property type="match status" value="1"/>
</dbReference>
<comment type="similarity">
    <text evidence="4 5">Belongs to the class I-like SAM-binding methyltransferase superfamily. C5-methyltransferase family.</text>
</comment>
<feature type="region of interest" description="Disordered" evidence="6">
    <location>
        <begin position="195"/>
        <end position="231"/>
    </location>
</feature>
<evidence type="ECO:0000256" key="2">
    <source>
        <dbReference type="ARBA" id="ARBA00022679"/>
    </source>
</evidence>
<organism evidence="7 9">
    <name type="scientific">Branchiostoma belcheri</name>
    <name type="common">Amphioxus</name>
    <dbReference type="NCBI Taxonomy" id="7741"/>
    <lineage>
        <taxon>Eukaryota</taxon>
        <taxon>Metazoa</taxon>
        <taxon>Chordata</taxon>
        <taxon>Cephalochordata</taxon>
        <taxon>Leptocardii</taxon>
        <taxon>Amphioxiformes</taxon>
        <taxon>Branchiostomatidae</taxon>
        <taxon>Branchiostoma</taxon>
    </lineage>
</organism>
<dbReference type="InterPro" id="IPR001525">
    <property type="entry name" value="C5_MeTfrase"/>
</dbReference>
<evidence type="ECO:0000256" key="3">
    <source>
        <dbReference type="ARBA" id="ARBA00022691"/>
    </source>
</evidence>
<feature type="active site" evidence="4">
    <location>
        <position position="86"/>
    </location>
</feature>
<evidence type="ECO:0000256" key="4">
    <source>
        <dbReference type="PROSITE-ProRule" id="PRU01016"/>
    </source>
</evidence>
<evidence type="ECO:0000256" key="6">
    <source>
        <dbReference type="SAM" id="MobiDB-lite"/>
    </source>
</evidence>
<dbReference type="RefSeq" id="XP_019639780.1">
    <property type="nucleotide sequence ID" value="XM_019784221.1"/>
</dbReference>
<dbReference type="AlphaFoldDB" id="A0A6P4ZSH7"/>
<dbReference type="GO" id="GO:0032259">
    <property type="term" value="P:methylation"/>
    <property type="evidence" value="ECO:0007669"/>
    <property type="project" value="UniProtKB-KW"/>
</dbReference>
<evidence type="ECO:0000313" key="9">
    <source>
        <dbReference type="RefSeq" id="XP_019639788.1"/>
    </source>
</evidence>
<feature type="compositionally biased region" description="Polar residues" evidence="6">
    <location>
        <begin position="195"/>
        <end position="225"/>
    </location>
</feature>
<dbReference type="RefSeq" id="XP_019639788.1">
    <property type="nucleotide sequence ID" value="XM_019784229.1"/>
</dbReference>
<proteinExistence type="inferred from homology"/>
<keyword evidence="7" id="KW-1185">Reference proteome</keyword>
<dbReference type="OrthoDB" id="414133at2759"/>
<name>A0A6P4ZSH7_BRABE</name>
<keyword evidence="2 4" id="KW-0808">Transferase</keyword>
<dbReference type="Gene3D" id="3.90.120.10">
    <property type="entry name" value="DNA Methylase, subunit A, domain 2"/>
    <property type="match status" value="1"/>
</dbReference>
<protein>
    <submittedName>
        <fullName evidence="8 9">tRNA (Cytosine(38)-C(5))-methyltransferase-like</fullName>
    </submittedName>
</protein>
<dbReference type="GO" id="GO:0005634">
    <property type="term" value="C:nucleus"/>
    <property type="evidence" value="ECO:0007669"/>
    <property type="project" value="TreeGrafter"/>
</dbReference>
<evidence type="ECO:0000256" key="1">
    <source>
        <dbReference type="ARBA" id="ARBA00022603"/>
    </source>
</evidence>
<dbReference type="PRINTS" id="PR00105">
    <property type="entry name" value="C5METTRFRASE"/>
</dbReference>
<evidence type="ECO:0000313" key="8">
    <source>
        <dbReference type="RefSeq" id="XP_019639780.1"/>
    </source>
</evidence>
<dbReference type="GO" id="GO:0008168">
    <property type="term" value="F:methyltransferase activity"/>
    <property type="evidence" value="ECO:0007669"/>
    <property type="project" value="UniProtKB-KW"/>
</dbReference>
<keyword evidence="3 4" id="KW-0949">S-adenosyl-L-methionine</keyword>
<dbReference type="KEGG" id="bbel:109481640"/>